<dbReference type="EMBL" id="MLCF01000144">
    <property type="protein sequence ID" value="OIV35581.1"/>
    <property type="molecule type" value="Genomic_DNA"/>
</dbReference>
<protein>
    <recommendedName>
        <fullName evidence="3">Indole-3-glycerol phosphate synthase</fullName>
    </recommendedName>
</protein>
<proteinExistence type="predicted"/>
<keyword evidence="2" id="KW-1185">Reference proteome</keyword>
<sequence>MPTSILLIERPLDDKDVETVAALHPGAPAAATPHRETPGSASPDPYEETVLLIVLMQPPGAQVRLLRQLDDSVAGAVADAAPAGGAAARGLADTLDRLRAAGCRADGWEVDGADPLATLRAAVRDHRAEEVLVITEPGLVAKFFHHDWASRARRRVGVPALRLYAHADAAAG</sequence>
<dbReference type="RefSeq" id="WP_071658476.1">
    <property type="nucleotide sequence ID" value="NZ_MLCF01000144.1"/>
</dbReference>
<name>A0A1J7BAF5_9ACTN</name>
<dbReference type="STRING" id="1428644.BIV57_20895"/>
<evidence type="ECO:0000313" key="1">
    <source>
        <dbReference type="EMBL" id="OIV35581.1"/>
    </source>
</evidence>
<dbReference type="InterPro" id="IPR014729">
    <property type="entry name" value="Rossmann-like_a/b/a_fold"/>
</dbReference>
<dbReference type="OrthoDB" id="3825223at2"/>
<organism evidence="1 2">
    <name type="scientific">Mangrovactinospora gilvigrisea</name>
    <dbReference type="NCBI Taxonomy" id="1428644"/>
    <lineage>
        <taxon>Bacteria</taxon>
        <taxon>Bacillati</taxon>
        <taxon>Actinomycetota</taxon>
        <taxon>Actinomycetes</taxon>
        <taxon>Kitasatosporales</taxon>
        <taxon>Streptomycetaceae</taxon>
        <taxon>Mangrovactinospora</taxon>
    </lineage>
</organism>
<gene>
    <name evidence="1" type="ORF">BIV57_20895</name>
</gene>
<dbReference type="Gene3D" id="3.40.50.620">
    <property type="entry name" value="HUPs"/>
    <property type="match status" value="1"/>
</dbReference>
<dbReference type="SUPFAM" id="SSF52402">
    <property type="entry name" value="Adenine nucleotide alpha hydrolases-like"/>
    <property type="match status" value="1"/>
</dbReference>
<evidence type="ECO:0008006" key="3">
    <source>
        <dbReference type="Google" id="ProtNLM"/>
    </source>
</evidence>
<dbReference type="AlphaFoldDB" id="A0A1J7BAF5"/>
<evidence type="ECO:0000313" key="2">
    <source>
        <dbReference type="Proteomes" id="UP000243342"/>
    </source>
</evidence>
<reference evidence="1 2" key="1">
    <citation type="submission" date="2016-10" db="EMBL/GenBank/DDBJ databases">
        <title>Genome sequence of Streptomyces gilvigriseus MUSC 26.</title>
        <authorList>
            <person name="Lee L.-H."/>
            <person name="Ser H.-L."/>
        </authorList>
    </citation>
    <scope>NUCLEOTIDE SEQUENCE [LARGE SCALE GENOMIC DNA]</scope>
    <source>
        <strain evidence="1 2">MUSC 26</strain>
    </source>
</reference>
<accession>A0A1J7BAF5</accession>
<comment type="caution">
    <text evidence="1">The sequence shown here is derived from an EMBL/GenBank/DDBJ whole genome shotgun (WGS) entry which is preliminary data.</text>
</comment>
<dbReference type="Proteomes" id="UP000243342">
    <property type="component" value="Unassembled WGS sequence"/>
</dbReference>